<comment type="caution">
    <text evidence="1">The sequence shown here is derived from an EMBL/GenBank/DDBJ whole genome shotgun (WGS) entry which is preliminary data.</text>
</comment>
<feature type="non-terminal residue" evidence="1">
    <location>
        <position position="1"/>
    </location>
</feature>
<proteinExistence type="predicted"/>
<dbReference type="EMBL" id="DVOG01000094">
    <property type="protein sequence ID" value="HIV04239.1"/>
    <property type="molecule type" value="Genomic_DNA"/>
</dbReference>
<evidence type="ECO:0000313" key="2">
    <source>
        <dbReference type="Proteomes" id="UP000886812"/>
    </source>
</evidence>
<reference evidence="1" key="1">
    <citation type="submission" date="2020-10" db="EMBL/GenBank/DDBJ databases">
        <authorList>
            <person name="Gilroy R."/>
        </authorList>
    </citation>
    <scope>NUCLEOTIDE SEQUENCE</scope>
    <source>
        <strain evidence="1">10669</strain>
    </source>
</reference>
<reference evidence="1" key="2">
    <citation type="journal article" date="2021" name="PeerJ">
        <title>Extensive microbial diversity within the chicken gut microbiome revealed by metagenomics and culture.</title>
        <authorList>
            <person name="Gilroy R."/>
            <person name="Ravi A."/>
            <person name="Getino M."/>
            <person name="Pursley I."/>
            <person name="Horton D.L."/>
            <person name="Alikhan N.F."/>
            <person name="Baker D."/>
            <person name="Gharbi K."/>
            <person name="Hall N."/>
            <person name="Watson M."/>
            <person name="Adriaenssens E.M."/>
            <person name="Foster-Nyarko E."/>
            <person name="Jarju S."/>
            <person name="Secka A."/>
            <person name="Antonio M."/>
            <person name="Oren A."/>
            <person name="Chaudhuri R.R."/>
            <person name="La Ragione R."/>
            <person name="Hildebrand F."/>
            <person name="Pallen M.J."/>
        </authorList>
    </citation>
    <scope>NUCLEOTIDE SEQUENCE</scope>
    <source>
        <strain evidence="1">10669</strain>
    </source>
</reference>
<accession>A0A9D1T1A3</accession>
<sequence length="33" mass="3773">KLLTAFILKKGIEYRDFMPALDQATLLEHLRGA</sequence>
<dbReference type="AlphaFoldDB" id="A0A9D1T1A3"/>
<evidence type="ECO:0000313" key="1">
    <source>
        <dbReference type="EMBL" id="HIV04239.1"/>
    </source>
</evidence>
<name>A0A9D1T1A3_9BACT</name>
<protein>
    <submittedName>
        <fullName evidence="1">Response regulator</fullName>
    </submittedName>
</protein>
<organism evidence="1 2">
    <name type="scientific">Candidatus Spyradosoma merdigallinarum</name>
    <dbReference type="NCBI Taxonomy" id="2840950"/>
    <lineage>
        <taxon>Bacteria</taxon>
        <taxon>Pseudomonadati</taxon>
        <taxon>Verrucomicrobiota</taxon>
        <taxon>Opitutia</taxon>
        <taxon>Opitutia incertae sedis</taxon>
        <taxon>Candidatus Spyradosoma</taxon>
    </lineage>
</organism>
<dbReference type="Proteomes" id="UP000886812">
    <property type="component" value="Unassembled WGS sequence"/>
</dbReference>
<gene>
    <name evidence="1" type="ORF">IAC75_03705</name>
</gene>